<evidence type="ECO:0000256" key="7">
    <source>
        <dbReference type="SAM" id="SignalP"/>
    </source>
</evidence>
<accession>A0A916K3F9</accession>
<dbReference type="Proteomes" id="UP000693672">
    <property type="component" value="Unassembled WGS sequence"/>
</dbReference>
<dbReference type="Pfam" id="PF06305">
    <property type="entry name" value="LapA_dom"/>
    <property type="match status" value="1"/>
</dbReference>
<evidence type="ECO:0000259" key="8">
    <source>
        <dbReference type="Pfam" id="PF06305"/>
    </source>
</evidence>
<feature type="region of interest" description="Disordered" evidence="5">
    <location>
        <begin position="96"/>
        <end position="119"/>
    </location>
</feature>
<evidence type="ECO:0000313" key="10">
    <source>
        <dbReference type="Proteomes" id="UP000693672"/>
    </source>
</evidence>
<keyword evidence="4 6" id="KW-0472">Membrane</keyword>
<dbReference type="PANTHER" id="PTHR41335">
    <property type="entry name" value="MEMBRANE PROTEIN-RELATED"/>
    <property type="match status" value="1"/>
</dbReference>
<evidence type="ECO:0000256" key="3">
    <source>
        <dbReference type="ARBA" id="ARBA00022989"/>
    </source>
</evidence>
<proteinExistence type="predicted"/>
<sequence>MKTLWLFICMLLIALVAAMFAAVNAFPVPIHLGLIDTEMPLIGVILSSVLLGGVIVGLLGIIKQQRMKKQIRQLERQISHMKTMVSEPLWAASETAQQEVASAEEAKTPERSIPRKLQH</sequence>
<evidence type="ECO:0000256" key="4">
    <source>
        <dbReference type="ARBA" id="ARBA00023136"/>
    </source>
</evidence>
<feature type="chain" id="PRO_5039475540" description="Lipopolysaccharide assembly protein A domain-containing protein" evidence="7">
    <location>
        <begin position="22"/>
        <end position="119"/>
    </location>
</feature>
<evidence type="ECO:0000256" key="2">
    <source>
        <dbReference type="ARBA" id="ARBA00022692"/>
    </source>
</evidence>
<keyword evidence="1" id="KW-1003">Cell membrane</keyword>
<evidence type="ECO:0000256" key="5">
    <source>
        <dbReference type="SAM" id="MobiDB-lite"/>
    </source>
</evidence>
<keyword evidence="2 6" id="KW-0812">Transmembrane</keyword>
<name>A0A916K3F9_9BACL</name>
<feature type="domain" description="Lipopolysaccharide assembly protein A" evidence="8">
    <location>
        <begin position="24"/>
        <end position="81"/>
    </location>
</feature>
<comment type="caution">
    <text evidence="9">The sequence shown here is derived from an EMBL/GenBank/DDBJ whole genome shotgun (WGS) entry which is preliminary data.</text>
</comment>
<evidence type="ECO:0000256" key="1">
    <source>
        <dbReference type="ARBA" id="ARBA00022475"/>
    </source>
</evidence>
<reference evidence="9" key="1">
    <citation type="submission" date="2021-06" db="EMBL/GenBank/DDBJ databases">
        <authorList>
            <person name="Criscuolo A."/>
        </authorList>
    </citation>
    <scope>NUCLEOTIDE SEQUENCE</scope>
    <source>
        <strain evidence="9">CIP111600</strain>
    </source>
</reference>
<protein>
    <recommendedName>
        <fullName evidence="8">Lipopolysaccharide assembly protein A domain-containing protein</fullName>
    </recommendedName>
</protein>
<dbReference type="EMBL" id="CAJVAS010000019">
    <property type="protein sequence ID" value="CAG7638580.1"/>
    <property type="molecule type" value="Genomic_DNA"/>
</dbReference>
<feature type="signal peptide" evidence="7">
    <location>
        <begin position="1"/>
        <end position="21"/>
    </location>
</feature>
<organism evidence="9 10">
    <name type="scientific">Paenibacillus solanacearum</name>
    <dbReference type="NCBI Taxonomy" id="2048548"/>
    <lineage>
        <taxon>Bacteria</taxon>
        <taxon>Bacillati</taxon>
        <taxon>Bacillota</taxon>
        <taxon>Bacilli</taxon>
        <taxon>Bacillales</taxon>
        <taxon>Paenibacillaceae</taxon>
        <taxon>Paenibacillus</taxon>
    </lineage>
</organism>
<dbReference type="PANTHER" id="PTHR41335:SF1">
    <property type="entry name" value="MEMBRANE PROTEIN"/>
    <property type="match status" value="1"/>
</dbReference>
<dbReference type="InterPro" id="IPR010445">
    <property type="entry name" value="LapA_dom"/>
</dbReference>
<keyword evidence="7" id="KW-0732">Signal</keyword>
<dbReference type="GO" id="GO:0005886">
    <property type="term" value="C:plasma membrane"/>
    <property type="evidence" value="ECO:0007669"/>
    <property type="project" value="InterPro"/>
</dbReference>
<evidence type="ECO:0000256" key="6">
    <source>
        <dbReference type="SAM" id="Phobius"/>
    </source>
</evidence>
<dbReference type="AlphaFoldDB" id="A0A916K3F9"/>
<feature type="transmembrane region" description="Helical" evidence="6">
    <location>
        <begin position="41"/>
        <end position="62"/>
    </location>
</feature>
<keyword evidence="10" id="KW-1185">Reference proteome</keyword>
<feature type="compositionally biased region" description="Basic and acidic residues" evidence="5">
    <location>
        <begin position="104"/>
        <end position="113"/>
    </location>
</feature>
<gene>
    <name evidence="9" type="ORF">PAESOLCIP111_03956</name>
</gene>
<keyword evidence="3 6" id="KW-1133">Transmembrane helix</keyword>
<evidence type="ECO:0000313" key="9">
    <source>
        <dbReference type="EMBL" id="CAG7638580.1"/>
    </source>
</evidence>